<evidence type="ECO:0000313" key="2">
    <source>
        <dbReference type="Proteomes" id="UP000234254"/>
    </source>
</evidence>
<dbReference type="RefSeq" id="XP_024697779.1">
    <property type="nucleotide sequence ID" value="XM_024835708.1"/>
</dbReference>
<name>A0A2I1DH37_ASPC2</name>
<dbReference type="EMBL" id="MSFM01000001">
    <property type="protein sequence ID" value="PKY09185.1"/>
    <property type="molecule type" value="Genomic_DNA"/>
</dbReference>
<dbReference type="VEuPathDB" id="FungiDB:P168DRAFT_278689"/>
<dbReference type="AlphaFoldDB" id="A0A2I1DH37"/>
<evidence type="ECO:0000313" key="1">
    <source>
        <dbReference type="EMBL" id="PKY09185.1"/>
    </source>
</evidence>
<keyword evidence="2" id="KW-1185">Reference proteome</keyword>
<gene>
    <name evidence="1" type="ORF">P168DRAFT_278689</name>
</gene>
<proteinExistence type="predicted"/>
<reference evidence="1" key="1">
    <citation type="submission" date="2016-12" db="EMBL/GenBank/DDBJ databases">
        <title>The genomes of Aspergillus section Nigri reveals drivers in fungal speciation.</title>
        <authorList>
            <consortium name="DOE Joint Genome Institute"/>
            <person name="Vesth T.C."/>
            <person name="Nybo J."/>
            <person name="Theobald S."/>
            <person name="Brandl J."/>
            <person name="Frisvad J.C."/>
            <person name="Nielsen K.F."/>
            <person name="Lyhne E.K."/>
            <person name="Kogle M.E."/>
            <person name="Kuo A."/>
            <person name="Riley R."/>
            <person name="Clum A."/>
            <person name="Nolan M."/>
            <person name="Lipzen A."/>
            <person name="Salamov A."/>
            <person name="Henrissat B."/>
            <person name="Wiebenga A."/>
            <person name="De vries R.P."/>
            <person name="Grigoriev I.V."/>
            <person name="Mortensen U.H."/>
            <person name="Andersen M.R."/>
            <person name="Baker S.E."/>
        </authorList>
    </citation>
    <scope>NUCLEOTIDE SEQUENCE</scope>
    <source>
        <strain evidence="1">IBT 28561</strain>
    </source>
</reference>
<dbReference type="Proteomes" id="UP000234254">
    <property type="component" value="Unassembled WGS sequence"/>
</dbReference>
<protein>
    <submittedName>
        <fullName evidence="1">Uncharacterized protein</fullName>
    </submittedName>
</protein>
<comment type="caution">
    <text evidence="1">The sequence shown here is derived from an EMBL/GenBank/DDBJ whole genome shotgun (WGS) entry which is preliminary data.</text>
</comment>
<accession>A0A2I1DH37</accession>
<organism evidence="1 2">
    <name type="scientific">Aspergillus campestris (strain IBT 28561)</name>
    <dbReference type="NCBI Taxonomy" id="1392248"/>
    <lineage>
        <taxon>Eukaryota</taxon>
        <taxon>Fungi</taxon>
        <taxon>Dikarya</taxon>
        <taxon>Ascomycota</taxon>
        <taxon>Pezizomycotina</taxon>
        <taxon>Eurotiomycetes</taxon>
        <taxon>Eurotiomycetidae</taxon>
        <taxon>Eurotiales</taxon>
        <taxon>Aspergillaceae</taxon>
        <taxon>Aspergillus</taxon>
        <taxon>Aspergillus subgen. Circumdati</taxon>
    </lineage>
</organism>
<sequence>MGGVSLSHILEVDWRWIELNWYSCWIQRMCGLVFDMVIFFYDIYGLYIESPLNNFPVEVSMSMKRMQMKMGVLKDIQTQHRRQADFLHEPGFYCMVLVLPGIQYLNISRVAIEYFYKLFEENSKMLSVGNHRTTQMVQICRVPEHQDVESTQVMFAFWISENMDTDQQTPTEANTDWISDAIGYVVRPEHAALAAEVFKLVARVESAP</sequence>
<dbReference type="GeneID" id="36543232"/>